<evidence type="ECO:0000313" key="2">
    <source>
        <dbReference type="Proteomes" id="UP000013827"/>
    </source>
</evidence>
<dbReference type="OMA" id="WEASPSW"/>
<protein>
    <submittedName>
        <fullName evidence="1">Uncharacterized protein</fullName>
    </submittedName>
</protein>
<dbReference type="InterPro" id="IPR012675">
    <property type="entry name" value="Beta-grasp_dom_sf"/>
</dbReference>
<dbReference type="RefSeq" id="XP_005790218.1">
    <property type="nucleotide sequence ID" value="XM_005790161.1"/>
</dbReference>
<dbReference type="Gene3D" id="3.10.20.30">
    <property type="match status" value="1"/>
</dbReference>
<dbReference type="GeneID" id="17283059"/>
<dbReference type="EnsemblProtists" id="EOD37789">
    <property type="protein sequence ID" value="EOD37789"/>
    <property type="gene ID" value="EMIHUDRAFT_454785"/>
</dbReference>
<dbReference type="STRING" id="2903.R1FW97"/>
<name>A0A0D3KPV4_EMIH1</name>
<dbReference type="Proteomes" id="UP000013827">
    <property type="component" value="Unassembled WGS sequence"/>
</dbReference>
<dbReference type="PaxDb" id="2903-EOD37789"/>
<dbReference type="AlphaFoldDB" id="A0A0D3KPV4"/>
<sequence length="144" mass="15537">MLGFARRGAAVRRLATVADSSLKVNFIFEKHKKRVTVAGMVGWTLLETAKHHGLPLHGARADSPWDYVTLGEGPGSVEDHIVLPVADFEKVGPCSWQEQELLDASAADHVQPNSRLASCVVLTKEMDGLTALVPASNADLSSYM</sequence>
<dbReference type="KEGG" id="ehx:EMIHUDRAFT_454785"/>
<reference evidence="1" key="2">
    <citation type="submission" date="2024-10" db="UniProtKB">
        <authorList>
            <consortium name="EnsemblProtists"/>
        </authorList>
    </citation>
    <scope>IDENTIFICATION</scope>
</reference>
<keyword evidence="2" id="KW-1185">Reference proteome</keyword>
<dbReference type="HOGENOM" id="CLU_1800103_0_0_1"/>
<reference evidence="2" key="1">
    <citation type="journal article" date="2013" name="Nature">
        <title>Pan genome of the phytoplankton Emiliania underpins its global distribution.</title>
        <authorList>
            <person name="Read B.A."/>
            <person name="Kegel J."/>
            <person name="Klute M.J."/>
            <person name="Kuo A."/>
            <person name="Lefebvre S.C."/>
            <person name="Maumus F."/>
            <person name="Mayer C."/>
            <person name="Miller J."/>
            <person name="Monier A."/>
            <person name="Salamov A."/>
            <person name="Young J."/>
            <person name="Aguilar M."/>
            <person name="Claverie J.M."/>
            <person name="Frickenhaus S."/>
            <person name="Gonzalez K."/>
            <person name="Herman E.K."/>
            <person name="Lin Y.C."/>
            <person name="Napier J."/>
            <person name="Ogata H."/>
            <person name="Sarno A.F."/>
            <person name="Shmutz J."/>
            <person name="Schroeder D."/>
            <person name="de Vargas C."/>
            <person name="Verret F."/>
            <person name="von Dassow P."/>
            <person name="Valentin K."/>
            <person name="Van de Peer Y."/>
            <person name="Wheeler G."/>
            <person name="Dacks J.B."/>
            <person name="Delwiche C.F."/>
            <person name="Dyhrman S.T."/>
            <person name="Glockner G."/>
            <person name="John U."/>
            <person name="Richards T."/>
            <person name="Worden A.Z."/>
            <person name="Zhang X."/>
            <person name="Grigoriev I.V."/>
            <person name="Allen A.E."/>
            <person name="Bidle K."/>
            <person name="Borodovsky M."/>
            <person name="Bowler C."/>
            <person name="Brownlee C."/>
            <person name="Cock J.M."/>
            <person name="Elias M."/>
            <person name="Gladyshev V.N."/>
            <person name="Groth M."/>
            <person name="Guda C."/>
            <person name="Hadaegh A."/>
            <person name="Iglesias-Rodriguez M.D."/>
            <person name="Jenkins J."/>
            <person name="Jones B.M."/>
            <person name="Lawson T."/>
            <person name="Leese F."/>
            <person name="Lindquist E."/>
            <person name="Lobanov A."/>
            <person name="Lomsadze A."/>
            <person name="Malik S.B."/>
            <person name="Marsh M.E."/>
            <person name="Mackinder L."/>
            <person name="Mock T."/>
            <person name="Mueller-Roeber B."/>
            <person name="Pagarete A."/>
            <person name="Parker M."/>
            <person name="Probert I."/>
            <person name="Quesneville H."/>
            <person name="Raines C."/>
            <person name="Rensing S.A."/>
            <person name="Riano-Pachon D.M."/>
            <person name="Richier S."/>
            <person name="Rokitta S."/>
            <person name="Shiraiwa Y."/>
            <person name="Soanes D.M."/>
            <person name="van der Giezen M."/>
            <person name="Wahlund T.M."/>
            <person name="Williams B."/>
            <person name="Wilson W."/>
            <person name="Wolfe G."/>
            <person name="Wurch L.L."/>
        </authorList>
    </citation>
    <scope>NUCLEOTIDE SEQUENCE</scope>
</reference>
<evidence type="ECO:0000313" key="1">
    <source>
        <dbReference type="EnsemblProtists" id="EOD37789"/>
    </source>
</evidence>
<proteinExistence type="predicted"/>
<organism evidence="1 2">
    <name type="scientific">Emiliania huxleyi (strain CCMP1516)</name>
    <dbReference type="NCBI Taxonomy" id="280463"/>
    <lineage>
        <taxon>Eukaryota</taxon>
        <taxon>Haptista</taxon>
        <taxon>Haptophyta</taxon>
        <taxon>Prymnesiophyceae</taxon>
        <taxon>Isochrysidales</taxon>
        <taxon>Noelaerhabdaceae</taxon>
        <taxon>Emiliania</taxon>
    </lineage>
</organism>
<accession>A0A0D3KPV4</accession>